<dbReference type="SUPFAM" id="SSF51556">
    <property type="entry name" value="Metallo-dependent hydrolases"/>
    <property type="match status" value="1"/>
</dbReference>
<dbReference type="Gene3D" id="3.20.20.140">
    <property type="entry name" value="Metal-dependent hydrolases"/>
    <property type="match status" value="1"/>
</dbReference>
<sequence length="383" mass="41848">MNYYIKADRFLLEQKENYYCYLKVENGRFGLFTNEVPATAEVVDWSGYTIAPGLFDTHIHGINGHDMMDGIPEAVHAVSEAILSLGVTRFLPTTLTSSKADLDQAIRAVTEAVNSGLPGARSEGIFLEGPYFTEKHKGAQNPAYFRDPSMDEFQHWQQLAEGSIVKIALAPEREGSVEFIRSMSEAGILVSIAHTDASYECCTNAVNAGARNFVHLFNGMSGLHHREPGVAGAALTQDHAFAELICDGFHVHPDVAAMALRTKQDKLVLITDCMRAGLMPDGEYQLGEFPVIMQDGIARTKTGSLAGSTLKLIEAVKNLQQWSGKPLTEIWHRGSLSPAMSLGKEKELGSIQPGKIADYVVLDNNLHVQAAAVEGVVKYRITK</sequence>
<dbReference type="Pfam" id="PF01979">
    <property type="entry name" value="Amidohydro_1"/>
    <property type="match status" value="1"/>
</dbReference>
<dbReference type="PANTHER" id="PTHR11113:SF14">
    <property type="entry name" value="N-ACETYLGLUCOSAMINE-6-PHOSPHATE DEACETYLASE"/>
    <property type="match status" value="1"/>
</dbReference>
<dbReference type="CDD" id="cd00854">
    <property type="entry name" value="NagA"/>
    <property type="match status" value="1"/>
</dbReference>
<proteinExistence type="inferred from homology"/>
<dbReference type="SUPFAM" id="SSF51338">
    <property type="entry name" value="Composite domain of metallo-dependent hydrolases"/>
    <property type="match status" value="1"/>
</dbReference>
<dbReference type="PANTHER" id="PTHR11113">
    <property type="entry name" value="N-ACETYLGLUCOSAMINE-6-PHOSPHATE DEACETYLASE"/>
    <property type="match status" value="1"/>
</dbReference>
<feature type="domain" description="Amidohydrolase-related" evidence="6">
    <location>
        <begin position="50"/>
        <end position="375"/>
    </location>
</feature>
<evidence type="ECO:0000259" key="6">
    <source>
        <dbReference type="Pfam" id="PF01979"/>
    </source>
</evidence>
<comment type="similarity">
    <text evidence="1 5">Belongs to the metallo-dependent hydrolases superfamily. NagA family.</text>
</comment>
<keyword evidence="8" id="KW-1185">Reference proteome</keyword>
<evidence type="ECO:0000313" key="8">
    <source>
        <dbReference type="Proteomes" id="UP001335737"/>
    </source>
</evidence>
<reference evidence="7 8" key="1">
    <citation type="journal article" date="2024" name="Int. J. Syst. Evol. Microbiol.">
        <title>Virgibacillus tibetensis sp. nov., isolated from salt lake on the Tibetan Plateau of China.</title>
        <authorList>
            <person name="Phurbu D."/>
            <person name="Liu Z.-X."/>
            <person name="Wang R."/>
            <person name="Zheng Y.-Y."/>
            <person name="Liu H.-C."/>
            <person name="Zhou Y.-G."/>
            <person name="Yu Y.-J."/>
            <person name="Li A.-H."/>
        </authorList>
    </citation>
    <scope>NUCLEOTIDE SEQUENCE [LARGE SCALE GENOMIC DNA]</scope>
    <source>
        <strain evidence="7 8">C22-A2</strain>
    </source>
</reference>
<gene>
    <name evidence="7" type="primary">nagA</name>
    <name evidence="7" type="ORF">QGM71_07975</name>
</gene>
<keyword evidence="2" id="KW-0479">Metal-binding</keyword>
<dbReference type="InterPro" id="IPR032466">
    <property type="entry name" value="Metal_Hydrolase"/>
</dbReference>
<dbReference type="Proteomes" id="UP001335737">
    <property type="component" value="Unassembled WGS sequence"/>
</dbReference>
<dbReference type="Gene3D" id="2.30.40.10">
    <property type="entry name" value="Urease, subunit C, domain 1"/>
    <property type="match status" value="1"/>
</dbReference>
<dbReference type="RefSeq" id="WP_327606982.1">
    <property type="nucleotide sequence ID" value="NZ_JARZFX010000002.1"/>
</dbReference>
<accession>A0ABU6KDN2</accession>
<evidence type="ECO:0000313" key="7">
    <source>
        <dbReference type="EMBL" id="MEC5423433.1"/>
    </source>
</evidence>
<dbReference type="InterPro" id="IPR011059">
    <property type="entry name" value="Metal-dep_hydrolase_composite"/>
</dbReference>
<comment type="caution">
    <text evidence="7">The sequence shown here is derived from an EMBL/GenBank/DDBJ whole genome shotgun (WGS) entry which is preliminary data.</text>
</comment>
<organism evidence="7 8">
    <name type="scientific">Virgibacillus tibetensis</name>
    <dbReference type="NCBI Taxonomy" id="3042313"/>
    <lineage>
        <taxon>Bacteria</taxon>
        <taxon>Bacillati</taxon>
        <taxon>Bacillota</taxon>
        <taxon>Bacilli</taxon>
        <taxon>Bacillales</taxon>
        <taxon>Bacillaceae</taxon>
        <taxon>Virgibacillus</taxon>
    </lineage>
</organism>
<evidence type="ECO:0000256" key="5">
    <source>
        <dbReference type="PIRNR" id="PIRNR038994"/>
    </source>
</evidence>
<dbReference type="GO" id="GO:0008448">
    <property type="term" value="F:N-acetylglucosamine-6-phosphate deacetylase activity"/>
    <property type="evidence" value="ECO:0007669"/>
    <property type="project" value="UniProtKB-EC"/>
</dbReference>
<evidence type="ECO:0000256" key="4">
    <source>
        <dbReference type="ARBA" id="ARBA00023277"/>
    </source>
</evidence>
<dbReference type="InterPro" id="IPR003764">
    <property type="entry name" value="GlcNAc_6-P_deAcase"/>
</dbReference>
<evidence type="ECO:0000256" key="3">
    <source>
        <dbReference type="ARBA" id="ARBA00022801"/>
    </source>
</evidence>
<keyword evidence="3 5" id="KW-0378">Hydrolase</keyword>
<dbReference type="PIRSF" id="PIRSF038994">
    <property type="entry name" value="NagA"/>
    <property type="match status" value="1"/>
</dbReference>
<dbReference type="NCBIfam" id="TIGR00221">
    <property type="entry name" value="nagA"/>
    <property type="match status" value="1"/>
</dbReference>
<protein>
    <submittedName>
        <fullName evidence="7">N-acetylglucosamine-6-phosphate deacetylase</fullName>
        <ecNumber evidence="7">3.5.1.25</ecNumber>
    </submittedName>
</protein>
<dbReference type="EMBL" id="JARZFX010000002">
    <property type="protein sequence ID" value="MEC5423433.1"/>
    <property type="molecule type" value="Genomic_DNA"/>
</dbReference>
<evidence type="ECO:0000256" key="1">
    <source>
        <dbReference type="ARBA" id="ARBA00010716"/>
    </source>
</evidence>
<name>A0ABU6KDN2_9BACI</name>
<dbReference type="EC" id="3.5.1.25" evidence="7"/>
<dbReference type="InterPro" id="IPR006680">
    <property type="entry name" value="Amidohydro-rel"/>
</dbReference>
<keyword evidence="4 5" id="KW-0119">Carbohydrate metabolism</keyword>
<evidence type="ECO:0000256" key="2">
    <source>
        <dbReference type="ARBA" id="ARBA00022723"/>
    </source>
</evidence>